<dbReference type="Proteomes" id="UP000274199">
    <property type="component" value="Segment"/>
</dbReference>
<keyword evidence="3" id="KW-1185">Reference proteome</keyword>
<evidence type="ECO:0000256" key="1">
    <source>
        <dbReference type="SAM" id="Coils"/>
    </source>
</evidence>
<feature type="coiled-coil region" evidence="1">
    <location>
        <begin position="29"/>
        <end position="56"/>
    </location>
</feature>
<evidence type="ECO:0000313" key="3">
    <source>
        <dbReference type="Proteomes" id="UP000274199"/>
    </source>
</evidence>
<accession>A0A3G3BVG5</accession>
<reference evidence="2 3" key="1">
    <citation type="submission" date="2018-09" db="EMBL/GenBank/DDBJ databases">
        <title>Comparative Genomic Analysis of Eight Novel Haloalkaliphilic Bacteriophages from Lake Elmenteita, Kenya.</title>
        <authorList>
            <person name="Akhwale J.K."/>
        </authorList>
    </citation>
    <scope>NUCLEOTIDE SEQUENCE [LARGE SCALE GENOMIC DNA]</scope>
</reference>
<proteinExistence type="predicted"/>
<sequence>MAQLKKADLIKILVEDYGYEKEDLKLLTNAKLKGLIKQEEEDAKELELNENRVLVKDSTGLKDEDKVKVMSGDMGTVVYRSDISRKVWKFTGFGQIQSIPYGELVTMKNRFPLYFDRGLIIVLDKAVQDEFGLTEMYKNILTPQNIDGLFEMNVDELEAFIDGLPESMKNTFVQKAKQLYETGKLYDIRIVRLVENKFGFSLEDNAPLKDLALEGKTNGDVIYIDKR</sequence>
<protein>
    <submittedName>
        <fullName evidence="2">Uncharacterized protein</fullName>
    </submittedName>
</protein>
<keyword evidence="1" id="KW-0175">Coiled coil</keyword>
<dbReference type="EMBL" id="MH884508">
    <property type="protein sequence ID" value="AYP68249.1"/>
    <property type="molecule type" value="Genomic_DNA"/>
</dbReference>
<name>A0A3G3BVG5_9CAUD</name>
<organism evidence="2 3">
    <name type="scientific">Bacillus phage vB_BcoS-136</name>
    <dbReference type="NCBI Taxonomy" id="2419619"/>
    <lineage>
        <taxon>Viruses</taxon>
        <taxon>Duplodnaviria</taxon>
        <taxon>Heunggongvirae</taxon>
        <taxon>Uroviricota</taxon>
        <taxon>Caudoviricetes</taxon>
        <taxon>Heleneionescovirinae</taxon>
        <taxon>Kenyattavirus</taxon>
        <taxon>Kenyattavirus kv136</taxon>
    </lineage>
</organism>
<gene>
    <name evidence="2" type="ORF">vBBcoS136_00134</name>
</gene>
<evidence type="ECO:0000313" key="2">
    <source>
        <dbReference type="EMBL" id="AYP68249.1"/>
    </source>
</evidence>